<keyword evidence="2" id="KW-0503">Monooxygenase</keyword>
<dbReference type="OrthoDB" id="8779153at2"/>
<dbReference type="GO" id="GO:0004497">
    <property type="term" value="F:monooxygenase activity"/>
    <property type="evidence" value="ECO:0007669"/>
    <property type="project" value="UniProtKB-KW"/>
</dbReference>
<keyword evidence="1" id="KW-1003">Cell membrane</keyword>
<accession>A0A8H2PYU9</accession>
<comment type="similarity">
    <text evidence="1">Belongs to the Brp/Blh beta-carotene diooxygenase family.</text>
</comment>
<evidence type="ECO:0000313" key="2">
    <source>
        <dbReference type="EMBL" id="TQO20093.1"/>
    </source>
</evidence>
<keyword evidence="1" id="KW-0479">Metal-binding</keyword>
<comment type="cofactor">
    <cofactor evidence="1">
        <name>Fe(2+)</name>
        <dbReference type="ChEBI" id="CHEBI:29033"/>
    </cofactor>
</comment>
<dbReference type="InterPro" id="IPR022270">
    <property type="entry name" value="Blh_diox"/>
</dbReference>
<dbReference type="NCBIfam" id="TIGR03753">
    <property type="entry name" value="blh_monoox"/>
    <property type="match status" value="1"/>
</dbReference>
<protein>
    <recommendedName>
        <fullName evidence="1">Probable beta-carotene 15,15'-dioxygenase</fullName>
        <ecNumber evidence="1">1.13.11.63</ecNumber>
    </recommendedName>
</protein>
<evidence type="ECO:0000313" key="3">
    <source>
        <dbReference type="Proteomes" id="UP000316560"/>
    </source>
</evidence>
<dbReference type="GO" id="GO:0005506">
    <property type="term" value="F:iron ion binding"/>
    <property type="evidence" value="ECO:0007669"/>
    <property type="project" value="UniProtKB-UniRule"/>
</dbReference>
<organism evidence="2 3">
    <name type="scientific">Rhodoglobus vestalii</name>
    <dbReference type="NCBI Taxonomy" id="193384"/>
    <lineage>
        <taxon>Bacteria</taxon>
        <taxon>Bacillati</taxon>
        <taxon>Actinomycetota</taxon>
        <taxon>Actinomycetes</taxon>
        <taxon>Micrococcales</taxon>
        <taxon>Microbacteriaceae</taxon>
        <taxon>Rhodoglobus</taxon>
    </lineage>
</organism>
<dbReference type="AlphaFoldDB" id="A0A8H2PYU9"/>
<comment type="subcellular location">
    <subcellularLocation>
        <location evidence="1">Cell membrane</location>
        <topology evidence="1">Multi-pass membrane protein</topology>
    </subcellularLocation>
</comment>
<keyword evidence="1" id="KW-0472">Membrane</keyword>
<feature type="transmembrane region" description="Helical" evidence="1">
    <location>
        <begin position="134"/>
        <end position="151"/>
    </location>
</feature>
<keyword evidence="1" id="KW-0223">Dioxygenase</keyword>
<feature type="transmembrane region" description="Helical" evidence="1">
    <location>
        <begin position="163"/>
        <end position="193"/>
    </location>
</feature>
<feature type="binding site" evidence="1">
    <location>
        <position position="229"/>
    </location>
    <ligand>
        <name>Fe cation</name>
        <dbReference type="ChEBI" id="CHEBI:24875"/>
    </ligand>
</feature>
<comment type="caution">
    <text evidence="2">The sequence shown here is derived from an EMBL/GenBank/DDBJ whole genome shotgun (WGS) entry which is preliminary data.</text>
</comment>
<dbReference type="GO" id="GO:0010436">
    <property type="term" value="F:carotenoid dioxygenase activity"/>
    <property type="evidence" value="ECO:0007669"/>
    <property type="project" value="UniProtKB-UniRule"/>
</dbReference>
<dbReference type="EC" id="1.13.11.63" evidence="1"/>
<comment type="catalytic activity">
    <reaction evidence="1">
        <text>all-trans-beta-carotene + O2 = 2 all-trans-retinal</text>
        <dbReference type="Rhea" id="RHEA:32887"/>
        <dbReference type="ChEBI" id="CHEBI:15379"/>
        <dbReference type="ChEBI" id="CHEBI:17579"/>
        <dbReference type="ChEBI" id="CHEBI:17898"/>
        <dbReference type="EC" id="1.13.11.63"/>
    </reaction>
</comment>
<gene>
    <name evidence="2" type="ORF">FB472_1704</name>
</gene>
<dbReference type="GO" id="GO:0005886">
    <property type="term" value="C:plasma membrane"/>
    <property type="evidence" value="ECO:0007669"/>
    <property type="project" value="UniProtKB-SubCell"/>
</dbReference>
<proteinExistence type="inferred from homology"/>
<name>A0A8H2PYU9_9MICO</name>
<feature type="transmembrane region" description="Helical" evidence="1">
    <location>
        <begin position="279"/>
        <end position="300"/>
    </location>
</feature>
<sequence>MNGEGIVSTSTQWRGAVGRSTAPVETYLFSTIAVIAIVAFAVGGGAPPLAAQAVVLAVLVAVFGLPHGALDPLIARRIGLWRGSVSFAIFNLGYLVAVAAVVVLWMLAPGPSLVLFLAVSAVHFGADWNADRAVWLRVFAGVALLSLPSLSHRDEVAGLYETLAPGAGFAIAAAQFWIAPLALVGMLIGAVLAARRGRPWESVELTLAAVLALVAPPLVFFAIYFCALHSVRHLREGFAAESRGRLTVGITVLYTVVPILAAVGVLFAVSRGASLDARLLQIVFIGLAGLTVPHMILVGLDARHSTRTRSVLV</sequence>
<keyword evidence="1" id="KW-0812">Transmembrane</keyword>
<feature type="transmembrane region" description="Helical" evidence="1">
    <location>
        <begin position="24"/>
        <end position="43"/>
    </location>
</feature>
<dbReference type="EMBL" id="VFRA01000001">
    <property type="protein sequence ID" value="TQO20093.1"/>
    <property type="molecule type" value="Genomic_DNA"/>
</dbReference>
<feature type="binding site" evidence="1">
    <location>
        <position position="67"/>
    </location>
    <ligand>
        <name>Fe cation</name>
        <dbReference type="ChEBI" id="CHEBI:24875"/>
    </ligand>
</feature>
<keyword evidence="1" id="KW-0560">Oxidoreductase</keyword>
<comment type="function">
    <text evidence="1">Catalyzes the cleavage of beta-carotene at its central double bond (15,15') to yield two molecules of all-trans-retinal.</text>
</comment>
<dbReference type="GO" id="GO:0003834">
    <property type="term" value="F:beta-carotene 15,15'-dioxygenase activity"/>
    <property type="evidence" value="ECO:0007669"/>
    <property type="project" value="UniProtKB-EC"/>
</dbReference>
<dbReference type="GO" id="GO:0016121">
    <property type="term" value="P:carotene catabolic process"/>
    <property type="evidence" value="ECO:0007669"/>
    <property type="project" value="UniProtKB-UniRule"/>
</dbReference>
<keyword evidence="3" id="KW-1185">Reference proteome</keyword>
<evidence type="ECO:0000256" key="1">
    <source>
        <dbReference type="HAMAP-Rule" id="MF_02093"/>
    </source>
</evidence>
<feature type="transmembrane region" description="Helical" evidence="1">
    <location>
        <begin position="87"/>
        <end position="108"/>
    </location>
</feature>
<feature type="transmembrane region" description="Helical" evidence="1">
    <location>
        <begin position="205"/>
        <end position="225"/>
    </location>
</feature>
<dbReference type="Pfam" id="PF15461">
    <property type="entry name" value="BCD"/>
    <property type="match status" value="1"/>
</dbReference>
<feature type="transmembrane region" description="Helical" evidence="1">
    <location>
        <begin position="49"/>
        <end position="66"/>
    </location>
</feature>
<keyword evidence="1" id="KW-0408">Iron</keyword>
<keyword evidence="1" id="KW-1133">Transmembrane helix</keyword>
<feature type="transmembrane region" description="Helical" evidence="1">
    <location>
        <begin position="246"/>
        <end position="267"/>
    </location>
</feature>
<dbReference type="Proteomes" id="UP000316560">
    <property type="component" value="Unassembled WGS sequence"/>
</dbReference>
<feature type="binding site" evidence="1">
    <location>
        <position position="123"/>
    </location>
    <ligand>
        <name>Fe cation</name>
        <dbReference type="ChEBI" id="CHEBI:24875"/>
    </ligand>
</feature>
<reference evidence="2 3" key="1">
    <citation type="submission" date="2019-06" db="EMBL/GenBank/DDBJ databases">
        <title>Sequencing the genomes of 1000 actinobacteria strains.</title>
        <authorList>
            <person name="Klenk H.-P."/>
        </authorList>
    </citation>
    <scope>NUCLEOTIDE SEQUENCE [LARGE SCALE GENOMIC DNA]</scope>
    <source>
        <strain evidence="2 3">DSM 21947</strain>
    </source>
</reference>
<feature type="binding site" evidence="1">
    <location>
        <position position="233"/>
    </location>
    <ligand>
        <name>Fe cation</name>
        <dbReference type="ChEBI" id="CHEBI:24875"/>
    </ligand>
</feature>
<dbReference type="HAMAP" id="MF_02093">
    <property type="entry name" value="Beta_carotene_diox"/>
    <property type="match status" value="1"/>
</dbReference>